<reference evidence="1 2" key="1">
    <citation type="submission" date="2015-12" db="EMBL/GenBank/DDBJ databases">
        <title>Diversity of Burkholderia near neighbor genomes.</title>
        <authorList>
            <person name="Sahl J."/>
            <person name="Wagner D."/>
            <person name="Keim P."/>
        </authorList>
    </citation>
    <scope>NUCLEOTIDE SEQUENCE [LARGE SCALE GENOMIC DNA]</scope>
    <source>
        <strain evidence="1 2">BDU6</strain>
    </source>
</reference>
<keyword evidence="2" id="KW-1185">Reference proteome</keyword>
<proteinExistence type="predicted"/>
<dbReference type="AlphaFoldDB" id="A0A1B4FPC4"/>
<dbReference type="KEGG" id="buu:WS70_28040"/>
<dbReference type="EMBL" id="CP013387">
    <property type="protein sequence ID" value="AOJ05524.1"/>
    <property type="molecule type" value="Genomic_DNA"/>
</dbReference>
<organism evidence="1 2">
    <name type="scientific">Burkholderia mayonis</name>
    <dbReference type="NCBI Taxonomy" id="1385591"/>
    <lineage>
        <taxon>Bacteria</taxon>
        <taxon>Pseudomonadati</taxon>
        <taxon>Pseudomonadota</taxon>
        <taxon>Betaproteobacteria</taxon>
        <taxon>Burkholderiales</taxon>
        <taxon>Burkholderiaceae</taxon>
        <taxon>Burkholderia</taxon>
        <taxon>pseudomallei group</taxon>
    </lineage>
</organism>
<evidence type="ECO:0000313" key="2">
    <source>
        <dbReference type="Proteomes" id="UP000062519"/>
    </source>
</evidence>
<accession>A0A1B4FPC4</accession>
<protein>
    <submittedName>
        <fullName evidence="1">Uncharacterized protein</fullName>
    </submittedName>
</protein>
<name>A0A1B4FPC4_9BURK</name>
<evidence type="ECO:0000313" key="1">
    <source>
        <dbReference type="EMBL" id="AOJ05524.1"/>
    </source>
</evidence>
<sequence length="67" mass="7933">MIFRRGPFTITQLCLDQSQHRLRLKIRRQLIELIHQGLVAGIDFDDLHRATTQFAKFARQRQGQTRS</sequence>
<gene>
    <name evidence="1" type="ORF">WS70_28040</name>
</gene>
<dbReference type="Proteomes" id="UP000062519">
    <property type="component" value="Chromosome 2"/>
</dbReference>